<evidence type="ECO:0000313" key="2">
    <source>
        <dbReference type="EMBL" id="MBM7631174.1"/>
    </source>
</evidence>
<dbReference type="Proteomes" id="UP000741863">
    <property type="component" value="Unassembled WGS sequence"/>
</dbReference>
<reference evidence="2 3" key="1">
    <citation type="submission" date="2021-01" db="EMBL/GenBank/DDBJ databases">
        <title>Genomic Encyclopedia of Type Strains, Phase IV (KMG-IV): sequencing the most valuable type-strain genomes for metagenomic binning, comparative biology and taxonomic classification.</title>
        <authorList>
            <person name="Goeker M."/>
        </authorList>
    </citation>
    <scope>NUCLEOTIDE SEQUENCE [LARGE SCALE GENOMIC DNA]</scope>
    <source>
        <strain evidence="2 3">DSM 25540</strain>
    </source>
</reference>
<dbReference type="EMBL" id="JAFBEC010000001">
    <property type="protein sequence ID" value="MBM7631174.1"/>
    <property type="molecule type" value="Genomic_DNA"/>
</dbReference>
<proteinExistence type="predicted"/>
<sequence length="138" mass="15025">MSNSRIISIPFPGGGGFFPPGPPGPPPGPPWQPPGPPWQPPGPPGPRGGPPPNQGAQPPSAPPPNFIPMQSQATPFVDSGAISFCQFRFTYIWLRNGQSFWYYPIFVGQRSVAGFRWNGRNWVFFGINTNQITSFSCQ</sequence>
<comment type="caution">
    <text evidence="2">The sequence shown here is derived from an EMBL/GenBank/DDBJ whole genome shotgun (WGS) entry which is preliminary data.</text>
</comment>
<evidence type="ECO:0000313" key="3">
    <source>
        <dbReference type="Proteomes" id="UP000741863"/>
    </source>
</evidence>
<protein>
    <recommendedName>
        <fullName evidence="4">Transporter</fullName>
    </recommendedName>
</protein>
<organism evidence="2 3">
    <name type="scientific">Geomicrobium sediminis</name>
    <dbReference type="NCBI Taxonomy" id="1347788"/>
    <lineage>
        <taxon>Bacteria</taxon>
        <taxon>Bacillati</taxon>
        <taxon>Bacillota</taxon>
        <taxon>Bacilli</taxon>
        <taxon>Bacillales</taxon>
        <taxon>Geomicrobium</taxon>
    </lineage>
</organism>
<feature type="region of interest" description="Disordered" evidence="1">
    <location>
        <begin position="1"/>
        <end position="72"/>
    </location>
</feature>
<gene>
    <name evidence="2" type="ORF">JOD17_000265</name>
</gene>
<keyword evidence="3" id="KW-1185">Reference proteome</keyword>
<evidence type="ECO:0000256" key="1">
    <source>
        <dbReference type="SAM" id="MobiDB-lite"/>
    </source>
</evidence>
<feature type="compositionally biased region" description="Pro residues" evidence="1">
    <location>
        <begin position="19"/>
        <end position="66"/>
    </location>
</feature>
<evidence type="ECO:0008006" key="4">
    <source>
        <dbReference type="Google" id="ProtNLM"/>
    </source>
</evidence>
<feature type="compositionally biased region" description="Low complexity" evidence="1">
    <location>
        <begin position="1"/>
        <end position="11"/>
    </location>
</feature>
<name>A0ABS2P6Z6_9BACL</name>
<accession>A0ABS2P6Z6</accession>
<dbReference type="RefSeq" id="WP_204695358.1">
    <property type="nucleotide sequence ID" value="NZ_JAFBEC010000001.1"/>
</dbReference>